<dbReference type="Gene3D" id="3.40.50.720">
    <property type="entry name" value="NAD(P)-binding Rossmann-like Domain"/>
    <property type="match status" value="2"/>
</dbReference>
<proteinExistence type="inferred from homology"/>
<sequence>MGLVTGACFAASGHQVVCIDMDAAKIALLHQGKLPIYEPGLDRMIVRSVEEGRLDFSTEYAAGIGDAEVVFVTVGTPMAGQDGRTDLTYVLNAVADVAACMGDHAVIVIKSTVPVGTGDEIARKIRLLRSELDCAVVSNPEFLREGAAIADFMQPDRIVIGAEEAAARDVVVKLYRTMVGQDVPIVCTGRRTAELIKYAANAYLVAKISFINEMADLCESIEADVEDVALGIGLDHRIGSAFLKPGPGYGGSCFPKDTQALLVTAEAHGRHLRIVEAAATVNNARRHDMVRKIADACGGTVDGKMLAVLGLTFKPGTDDLRESPAVAIVHLLVAEGARIRAFDPAAMPRLGDLAGEVTLAETAYGCVQDADALVILTDWPEFAGLDLLRIRKSLRQPVVVDLRNVFAPKQVAEAGLFYTSIGRMPVRGSEARWSAAAE</sequence>
<dbReference type="SUPFAM" id="SSF51735">
    <property type="entry name" value="NAD(P)-binding Rossmann-fold domains"/>
    <property type="match status" value="1"/>
</dbReference>
<protein>
    <recommendedName>
        <fullName evidence="4 8">UDP-glucose 6-dehydrogenase</fullName>
        <ecNumber evidence="3 8">1.1.1.22</ecNumber>
    </recommendedName>
</protein>
<feature type="binding site" evidence="11">
    <location>
        <position position="321"/>
    </location>
    <ligand>
        <name>NAD(+)</name>
        <dbReference type="ChEBI" id="CHEBI:57540"/>
    </ligand>
</feature>
<keyword evidence="14" id="KW-1185">Reference proteome</keyword>
<reference evidence="13" key="1">
    <citation type="journal article" date="2014" name="Int. J. Syst. Evol. Microbiol.">
        <title>Complete genome sequence of Corynebacterium casei LMG S-19264T (=DSM 44701T), isolated from a smear-ripened cheese.</title>
        <authorList>
            <consortium name="US DOE Joint Genome Institute (JGI-PGF)"/>
            <person name="Walter F."/>
            <person name="Albersmeier A."/>
            <person name="Kalinowski J."/>
            <person name="Ruckert C."/>
        </authorList>
    </citation>
    <scope>NUCLEOTIDE SEQUENCE</scope>
    <source>
        <strain evidence="13">CGMCC 1.15320</strain>
    </source>
</reference>
<dbReference type="InterPro" id="IPR017476">
    <property type="entry name" value="UDP-Glc/GDP-Man"/>
</dbReference>
<keyword evidence="5 8" id="KW-0560">Oxidoreductase</keyword>
<accession>A0A916W6P5</accession>
<evidence type="ECO:0000313" key="14">
    <source>
        <dbReference type="Proteomes" id="UP000636264"/>
    </source>
</evidence>
<feature type="binding site" evidence="11">
    <location>
        <position position="25"/>
    </location>
    <ligand>
        <name>NAD(+)</name>
        <dbReference type="ChEBI" id="CHEBI:57540"/>
    </ligand>
</feature>
<evidence type="ECO:0000256" key="8">
    <source>
        <dbReference type="PIRNR" id="PIRNR000124"/>
    </source>
</evidence>
<dbReference type="InterPro" id="IPR008927">
    <property type="entry name" value="6-PGluconate_DH-like_C_sf"/>
</dbReference>
<evidence type="ECO:0000256" key="2">
    <source>
        <dbReference type="ARBA" id="ARBA00006601"/>
    </source>
</evidence>
<dbReference type="Proteomes" id="UP000636264">
    <property type="component" value="Unassembled WGS sequence"/>
</dbReference>
<organism evidence="13 14">
    <name type="scientific">Nitratireductor aestuarii</name>
    <dbReference type="NCBI Taxonomy" id="1735103"/>
    <lineage>
        <taxon>Bacteria</taxon>
        <taxon>Pseudomonadati</taxon>
        <taxon>Pseudomonadota</taxon>
        <taxon>Alphaproteobacteria</taxon>
        <taxon>Hyphomicrobiales</taxon>
        <taxon>Phyllobacteriaceae</taxon>
        <taxon>Nitratireductor</taxon>
    </lineage>
</organism>
<feature type="binding site" evidence="10">
    <location>
        <begin position="242"/>
        <end position="246"/>
    </location>
    <ligand>
        <name>substrate</name>
    </ligand>
</feature>
<dbReference type="InterPro" id="IPR036220">
    <property type="entry name" value="UDP-Glc/GDP-Man_DH_C_sf"/>
</dbReference>
<evidence type="ECO:0000256" key="7">
    <source>
        <dbReference type="ARBA" id="ARBA00047473"/>
    </source>
</evidence>
<dbReference type="SUPFAM" id="SSF52413">
    <property type="entry name" value="UDP-glucose/GDP-mannose dehydrogenase C-terminal domain"/>
    <property type="match status" value="1"/>
</dbReference>
<dbReference type="PANTHER" id="PTHR43750">
    <property type="entry name" value="UDP-GLUCOSE 6-DEHYDROGENASE TUAD"/>
    <property type="match status" value="1"/>
</dbReference>
<dbReference type="PIRSF" id="PIRSF500134">
    <property type="entry name" value="UDPglc_DH_bac"/>
    <property type="match status" value="1"/>
</dbReference>
<evidence type="ECO:0000313" key="13">
    <source>
        <dbReference type="EMBL" id="GGA71780.1"/>
    </source>
</evidence>
<comment type="similarity">
    <text evidence="2 8">Belongs to the UDP-glucose/GDP-mannose dehydrogenase family.</text>
</comment>
<dbReference type="Pfam" id="PF03721">
    <property type="entry name" value="UDPG_MGDP_dh_N"/>
    <property type="match status" value="1"/>
</dbReference>
<dbReference type="GO" id="GO:0051287">
    <property type="term" value="F:NAD binding"/>
    <property type="evidence" value="ECO:0007669"/>
    <property type="project" value="InterPro"/>
</dbReference>
<feature type="active site" description="Nucleophile" evidence="9">
    <location>
        <position position="253"/>
    </location>
</feature>
<evidence type="ECO:0000256" key="10">
    <source>
        <dbReference type="PIRSR" id="PIRSR500134-2"/>
    </source>
</evidence>
<evidence type="ECO:0000256" key="5">
    <source>
        <dbReference type="ARBA" id="ARBA00023002"/>
    </source>
</evidence>
<feature type="binding site" evidence="10">
    <location>
        <position position="250"/>
    </location>
    <ligand>
        <name>substrate</name>
    </ligand>
</feature>
<dbReference type="Pfam" id="PF00984">
    <property type="entry name" value="UDPG_MGDP_dh"/>
    <property type="match status" value="1"/>
</dbReference>
<feature type="binding site" evidence="10">
    <location>
        <begin position="142"/>
        <end position="145"/>
    </location>
    <ligand>
        <name>substrate</name>
    </ligand>
</feature>
<feature type="binding site" evidence="10">
    <location>
        <position position="314"/>
    </location>
    <ligand>
        <name>substrate</name>
    </ligand>
</feature>
<evidence type="ECO:0000256" key="3">
    <source>
        <dbReference type="ARBA" id="ARBA00012954"/>
    </source>
</evidence>
<keyword evidence="6 8" id="KW-0520">NAD</keyword>
<feature type="binding site" evidence="11">
    <location>
        <position position="256"/>
    </location>
    <ligand>
        <name>NAD(+)</name>
        <dbReference type="ChEBI" id="CHEBI:57540"/>
    </ligand>
</feature>
<gene>
    <name evidence="13" type="primary">ugdH</name>
    <name evidence="13" type="ORF">GCM10011385_27010</name>
</gene>
<evidence type="ECO:0000256" key="6">
    <source>
        <dbReference type="ARBA" id="ARBA00023027"/>
    </source>
</evidence>
<feature type="binding site" evidence="11">
    <location>
        <position position="76"/>
    </location>
    <ligand>
        <name>NAD(+)</name>
        <dbReference type="ChEBI" id="CHEBI:57540"/>
    </ligand>
</feature>
<dbReference type="InterPro" id="IPR014026">
    <property type="entry name" value="UDP-Glc/GDP-Man_DH_dimer"/>
</dbReference>
<dbReference type="GO" id="GO:0003979">
    <property type="term" value="F:UDP-glucose 6-dehydrogenase activity"/>
    <property type="evidence" value="ECO:0007669"/>
    <property type="project" value="UniProtKB-EC"/>
</dbReference>
<evidence type="ECO:0000256" key="9">
    <source>
        <dbReference type="PIRSR" id="PIRSR500134-1"/>
    </source>
</evidence>
<evidence type="ECO:0000256" key="1">
    <source>
        <dbReference type="ARBA" id="ARBA00004701"/>
    </source>
</evidence>
<dbReference type="PIRSF" id="PIRSF000124">
    <property type="entry name" value="UDPglc_GDPman_dh"/>
    <property type="match status" value="1"/>
</dbReference>
<feature type="binding site" evidence="11">
    <location>
        <position position="145"/>
    </location>
    <ligand>
        <name>NAD(+)</name>
        <dbReference type="ChEBI" id="CHEBI:57540"/>
    </ligand>
</feature>
<dbReference type="InterPro" id="IPR014027">
    <property type="entry name" value="UDP-Glc/GDP-Man_DH_C"/>
</dbReference>
<dbReference type="AlphaFoldDB" id="A0A916W6P5"/>
<dbReference type="SUPFAM" id="SSF48179">
    <property type="entry name" value="6-phosphogluconate dehydrogenase C-terminal domain-like"/>
    <property type="match status" value="1"/>
</dbReference>
<comment type="pathway">
    <text evidence="1">Nucleotide-sugar biosynthesis; UDP-alpha-D-glucuronate biosynthesis; UDP-alpha-D-glucuronate from UDP-alpha-D-glucose: step 1/1.</text>
</comment>
<evidence type="ECO:0000256" key="4">
    <source>
        <dbReference type="ARBA" id="ARBA00015132"/>
    </source>
</evidence>
<dbReference type="InterPro" id="IPR036291">
    <property type="entry name" value="NAD(P)-bd_dom_sf"/>
</dbReference>
<feature type="binding site" evidence="11">
    <location>
        <position position="112"/>
    </location>
    <ligand>
        <name>NAD(+)</name>
        <dbReference type="ChEBI" id="CHEBI:57540"/>
    </ligand>
</feature>
<feature type="domain" description="UDP-glucose/GDP-mannose dehydrogenase C-terminal" evidence="12">
    <location>
        <begin position="307"/>
        <end position="408"/>
    </location>
</feature>
<comment type="catalytic activity">
    <reaction evidence="7 8">
        <text>UDP-alpha-D-glucose + 2 NAD(+) + H2O = UDP-alpha-D-glucuronate + 2 NADH + 3 H(+)</text>
        <dbReference type="Rhea" id="RHEA:23596"/>
        <dbReference type="ChEBI" id="CHEBI:15377"/>
        <dbReference type="ChEBI" id="CHEBI:15378"/>
        <dbReference type="ChEBI" id="CHEBI:57540"/>
        <dbReference type="ChEBI" id="CHEBI:57945"/>
        <dbReference type="ChEBI" id="CHEBI:58052"/>
        <dbReference type="ChEBI" id="CHEBI:58885"/>
        <dbReference type="EC" id="1.1.1.22"/>
    </reaction>
</comment>
<dbReference type="InterPro" id="IPR001732">
    <property type="entry name" value="UDP-Glc/GDP-Man_DH_N"/>
</dbReference>
<feature type="binding site" evidence="10">
    <location>
        <position position="197"/>
    </location>
    <ligand>
        <name>substrate</name>
    </ligand>
</feature>
<evidence type="ECO:0000259" key="12">
    <source>
        <dbReference type="SMART" id="SM00984"/>
    </source>
</evidence>
<dbReference type="EC" id="1.1.1.22" evidence="3 8"/>
<dbReference type="Gene3D" id="1.20.5.100">
    <property type="entry name" value="Cytochrome c1, transmembrane anchor, C-terminal"/>
    <property type="match status" value="1"/>
</dbReference>
<dbReference type="SMART" id="SM00984">
    <property type="entry name" value="UDPG_MGDP_dh_C"/>
    <property type="match status" value="1"/>
</dbReference>
<evidence type="ECO:0000256" key="11">
    <source>
        <dbReference type="PIRSR" id="PIRSR500134-3"/>
    </source>
</evidence>
<dbReference type="EMBL" id="BMIF01000008">
    <property type="protein sequence ID" value="GGA71780.1"/>
    <property type="molecule type" value="Genomic_DNA"/>
</dbReference>
<dbReference type="PANTHER" id="PTHR43750:SF3">
    <property type="entry name" value="UDP-GLUCOSE 6-DEHYDROGENASE TUAD"/>
    <property type="match status" value="1"/>
</dbReference>
<name>A0A916W6P5_9HYPH</name>
<feature type="binding site" evidence="11">
    <location>
        <position position="20"/>
    </location>
    <ligand>
        <name>NAD(+)</name>
        <dbReference type="ChEBI" id="CHEBI:57540"/>
    </ligand>
</feature>
<dbReference type="Pfam" id="PF03720">
    <property type="entry name" value="UDPG_MGDP_dh_C"/>
    <property type="match status" value="1"/>
</dbReference>
<dbReference type="NCBIfam" id="TIGR03026">
    <property type="entry name" value="NDP-sugDHase"/>
    <property type="match status" value="1"/>
</dbReference>
<reference evidence="13" key="2">
    <citation type="submission" date="2020-09" db="EMBL/GenBank/DDBJ databases">
        <authorList>
            <person name="Sun Q."/>
            <person name="Zhou Y."/>
        </authorList>
    </citation>
    <scope>NUCLEOTIDE SEQUENCE</scope>
    <source>
        <strain evidence="13">CGMCC 1.15320</strain>
    </source>
</reference>
<comment type="caution">
    <text evidence="13">The sequence shown here is derived from an EMBL/GenBank/DDBJ whole genome shotgun (WGS) entry which is preliminary data.</text>
</comment>
<dbReference type="GO" id="GO:0000271">
    <property type="term" value="P:polysaccharide biosynthetic process"/>
    <property type="evidence" value="ECO:0007669"/>
    <property type="project" value="InterPro"/>
</dbReference>
<dbReference type="InterPro" id="IPR028357">
    <property type="entry name" value="UDPglc_DH_bac"/>
</dbReference>